<sequence length="223" mass="25420">MSSLADNYRHLKERIQQISQQYQQKTPTLICVSKTANLDQMEELYQLGVRDFAENRPQVFQDKYQHFAHSDVIWHYIGSLQRRPVKDIINQVDYFHALDRLKLAKEIQKRADRPIKSFVQVNISGEASKSGLNPHELVDFLNAIKDFDKILPIGLMTMAPKGASTESCLEIFQALRNLRDQIQQNDPSQSSLTELSMGMSADFVPAIQAGTSFLRIGSAFFAE</sequence>
<gene>
    <name evidence="6" type="ORF">SAMN04488558_1104</name>
</gene>
<evidence type="ECO:0000256" key="3">
    <source>
        <dbReference type="PIRSR" id="PIRSR004848-1"/>
    </source>
</evidence>
<dbReference type="PANTHER" id="PTHR10146:SF14">
    <property type="entry name" value="PYRIDOXAL PHOSPHATE HOMEOSTASIS PROTEIN"/>
    <property type="match status" value="1"/>
</dbReference>
<evidence type="ECO:0000256" key="1">
    <source>
        <dbReference type="ARBA" id="ARBA00022898"/>
    </source>
</evidence>
<evidence type="ECO:0000313" key="7">
    <source>
        <dbReference type="Proteomes" id="UP000198833"/>
    </source>
</evidence>
<dbReference type="OrthoDB" id="9804072at2"/>
<dbReference type="GO" id="GO:0030170">
    <property type="term" value="F:pyridoxal phosphate binding"/>
    <property type="evidence" value="ECO:0007669"/>
    <property type="project" value="UniProtKB-UniRule"/>
</dbReference>
<dbReference type="HAMAP" id="MF_02087">
    <property type="entry name" value="PLP_homeostasis"/>
    <property type="match status" value="1"/>
</dbReference>
<dbReference type="InterPro" id="IPR001608">
    <property type="entry name" value="Ala_racemase_N"/>
</dbReference>
<dbReference type="PIRSF" id="PIRSF004848">
    <property type="entry name" value="YBL036c_PLPDEIII"/>
    <property type="match status" value="1"/>
</dbReference>
<feature type="modified residue" description="N6-(pyridoxal phosphate)lysine" evidence="2 3">
    <location>
        <position position="34"/>
    </location>
</feature>
<evidence type="ECO:0000256" key="4">
    <source>
        <dbReference type="RuleBase" id="RU004514"/>
    </source>
</evidence>
<reference evidence="6 7" key="1">
    <citation type="submission" date="2016-10" db="EMBL/GenBank/DDBJ databases">
        <authorList>
            <person name="de Groot N.N."/>
        </authorList>
    </citation>
    <scope>NUCLEOTIDE SEQUENCE [LARGE SCALE GENOMIC DNA]</scope>
    <source>
        <strain evidence="6 7">DSM 15695</strain>
    </source>
</reference>
<dbReference type="Pfam" id="PF01168">
    <property type="entry name" value="Ala_racemase_N"/>
    <property type="match status" value="1"/>
</dbReference>
<dbReference type="SUPFAM" id="SSF51419">
    <property type="entry name" value="PLP-binding barrel"/>
    <property type="match status" value="1"/>
</dbReference>
<organism evidence="6 7">
    <name type="scientific">Ignavigranum ruoffiae</name>
    <dbReference type="NCBI Taxonomy" id="89093"/>
    <lineage>
        <taxon>Bacteria</taxon>
        <taxon>Bacillati</taxon>
        <taxon>Bacillota</taxon>
        <taxon>Bacilli</taxon>
        <taxon>Lactobacillales</taxon>
        <taxon>Aerococcaceae</taxon>
        <taxon>Ignavigranum</taxon>
    </lineage>
</organism>
<evidence type="ECO:0000259" key="5">
    <source>
        <dbReference type="Pfam" id="PF01168"/>
    </source>
</evidence>
<dbReference type="PANTHER" id="PTHR10146">
    <property type="entry name" value="PROLINE SYNTHETASE CO-TRANSCRIBED BACTERIAL HOMOLOG PROTEIN"/>
    <property type="match status" value="1"/>
</dbReference>
<keyword evidence="7" id="KW-1185">Reference proteome</keyword>
<dbReference type="EMBL" id="FOEN01000010">
    <property type="protein sequence ID" value="SEQ40607.1"/>
    <property type="molecule type" value="Genomic_DNA"/>
</dbReference>
<proteinExistence type="inferred from homology"/>
<name>A0A1H9FRU0_9LACT</name>
<comment type="similarity">
    <text evidence="2 4">Belongs to the pyridoxal phosphate-binding protein YggS/PROSC family.</text>
</comment>
<accession>A0A1H9FRU0</accession>
<dbReference type="Proteomes" id="UP000198833">
    <property type="component" value="Unassembled WGS sequence"/>
</dbReference>
<feature type="domain" description="Alanine racemase N-terminal" evidence="5">
    <location>
        <begin position="9"/>
        <end position="221"/>
    </location>
</feature>
<evidence type="ECO:0000256" key="2">
    <source>
        <dbReference type="HAMAP-Rule" id="MF_02087"/>
    </source>
</evidence>
<dbReference type="InterPro" id="IPR011078">
    <property type="entry name" value="PyrdxlP_homeostasis"/>
</dbReference>
<protein>
    <recommendedName>
        <fullName evidence="2">Pyridoxal phosphate homeostasis protein</fullName>
        <shortName evidence="2">PLP homeostasis protein</shortName>
    </recommendedName>
</protein>
<dbReference type="NCBIfam" id="TIGR00044">
    <property type="entry name" value="YggS family pyridoxal phosphate-dependent enzyme"/>
    <property type="match status" value="1"/>
</dbReference>
<keyword evidence="1 2" id="KW-0663">Pyridoxal phosphate</keyword>
<comment type="function">
    <text evidence="2">Pyridoxal 5'-phosphate (PLP)-binding protein, which is involved in PLP homeostasis.</text>
</comment>
<comment type="cofactor">
    <cofactor evidence="3">
        <name>pyridoxal 5'-phosphate</name>
        <dbReference type="ChEBI" id="CHEBI:597326"/>
    </cofactor>
</comment>
<evidence type="ECO:0000313" key="6">
    <source>
        <dbReference type="EMBL" id="SEQ40607.1"/>
    </source>
</evidence>
<dbReference type="InterPro" id="IPR029066">
    <property type="entry name" value="PLP-binding_barrel"/>
</dbReference>
<dbReference type="AlphaFoldDB" id="A0A1H9FRU0"/>
<dbReference type="STRING" id="89093.SAMN04488558_1104"/>
<dbReference type="Gene3D" id="3.20.20.10">
    <property type="entry name" value="Alanine racemase"/>
    <property type="match status" value="1"/>
</dbReference>
<dbReference type="CDD" id="cd00635">
    <property type="entry name" value="PLPDE_III_YBL036c_like"/>
    <property type="match status" value="1"/>
</dbReference>
<dbReference type="RefSeq" id="WP_159428898.1">
    <property type="nucleotide sequence ID" value="NZ_CALUDV010000021.1"/>
</dbReference>